<dbReference type="Pfam" id="PF20732">
    <property type="entry name" value="NamZ_C"/>
    <property type="match status" value="1"/>
</dbReference>
<feature type="domain" description="Peptidoglycan beta-N-acetylmuramidase NamZ N-terminal" evidence="1">
    <location>
        <begin position="23"/>
        <end position="225"/>
    </location>
</feature>
<accession>A0A1M6Q4T5</accession>
<dbReference type="Gene3D" id="3.40.50.12170">
    <property type="entry name" value="Uncharacterised protein PF07075, DUF1343"/>
    <property type="match status" value="1"/>
</dbReference>
<name>A0A1M6Q4T5_REIAG</name>
<protein>
    <submittedName>
        <fullName evidence="3">Uncharacterized conserved protein YbbC, DUF1343 family</fullName>
    </submittedName>
</protein>
<sequence length="393" mass="44837">MVKTGLDILSSNKTAQQDIKGNIGYLCHAASIDTNIQHGIDVLQSIFGERLTKLFSPQHGLSADVQDNMVESDHFEHSHYHLPVYSLYSETRKPTPSMLDNLDHVIIDLQDVGTRIYTYIYTMIYMMEACGELGIPVTVLDRPNPIDTVHVEGNVLDMQYRSFIGRYPMPMRHGLTIGEVAQMATTHWDVKCELNVIKMTGYDRQMSFFDTGLPWVLPSPNLPTVDGAYIFPGSVLFEGTNISEGRGTSRGLEIIGHPDIKHFDLLKTLTPMFREAKLEGFVLRPVTFIPTFQKHHGIPCQGYQVHVTDLQTFEPWKVGQILCKAFYHHLGQAFQWKQPPYEYEYNLLPIDILNGTDQVRQWIESNGSLSKLEELDMIGRGDYLKQRDQILIY</sequence>
<dbReference type="InterPro" id="IPR048502">
    <property type="entry name" value="NamZ_N"/>
</dbReference>
<proteinExistence type="predicted"/>
<gene>
    <name evidence="3" type="ORF">SAMN04488028_103171</name>
</gene>
<dbReference type="PANTHER" id="PTHR42915">
    <property type="entry name" value="HYPOTHETICAL 460 KDA PROTEIN IN FEUA-SIGW INTERGENIC REGION [PRECURSOR]"/>
    <property type="match status" value="1"/>
</dbReference>
<evidence type="ECO:0000259" key="1">
    <source>
        <dbReference type="Pfam" id="PF07075"/>
    </source>
</evidence>
<dbReference type="Proteomes" id="UP000184474">
    <property type="component" value="Unassembled WGS sequence"/>
</dbReference>
<dbReference type="PANTHER" id="PTHR42915:SF1">
    <property type="entry name" value="PEPTIDOGLYCAN BETA-N-ACETYLMURAMIDASE NAMZ"/>
    <property type="match status" value="1"/>
</dbReference>
<feature type="domain" description="Peptidoglycan beta-N-acetylmuramidase NamZ C-terminal" evidence="2">
    <location>
        <begin position="230"/>
        <end position="393"/>
    </location>
</feature>
<dbReference type="InterPro" id="IPR048503">
    <property type="entry name" value="NamZ_C"/>
</dbReference>
<dbReference type="Gene3D" id="3.90.1150.140">
    <property type="match status" value="1"/>
</dbReference>
<dbReference type="InterPro" id="IPR008302">
    <property type="entry name" value="NamZ"/>
</dbReference>
<reference evidence="4" key="1">
    <citation type="submission" date="2016-11" db="EMBL/GenBank/DDBJ databases">
        <authorList>
            <person name="Varghese N."/>
            <person name="Submissions S."/>
        </authorList>
    </citation>
    <scope>NUCLEOTIDE SEQUENCE [LARGE SCALE GENOMIC DNA]</scope>
    <source>
        <strain evidence="4">DSM 26134</strain>
    </source>
</reference>
<keyword evidence="4" id="KW-1185">Reference proteome</keyword>
<dbReference type="PIRSF" id="PIRSF016719">
    <property type="entry name" value="UCP016719"/>
    <property type="match status" value="1"/>
</dbReference>
<dbReference type="EMBL" id="FRAA01000003">
    <property type="protein sequence ID" value="SHK15225.1"/>
    <property type="molecule type" value="Genomic_DNA"/>
</dbReference>
<evidence type="ECO:0000313" key="4">
    <source>
        <dbReference type="Proteomes" id="UP000184474"/>
    </source>
</evidence>
<evidence type="ECO:0000313" key="3">
    <source>
        <dbReference type="EMBL" id="SHK15225.1"/>
    </source>
</evidence>
<evidence type="ECO:0000259" key="2">
    <source>
        <dbReference type="Pfam" id="PF20732"/>
    </source>
</evidence>
<dbReference type="GO" id="GO:0033922">
    <property type="term" value="F:peptidoglycan beta-N-acetylmuramidase activity"/>
    <property type="evidence" value="ECO:0007669"/>
    <property type="project" value="InterPro"/>
</dbReference>
<organism evidence="3 4">
    <name type="scientific">Reichenbachiella agariperforans</name>
    <dbReference type="NCBI Taxonomy" id="156994"/>
    <lineage>
        <taxon>Bacteria</taxon>
        <taxon>Pseudomonadati</taxon>
        <taxon>Bacteroidota</taxon>
        <taxon>Cytophagia</taxon>
        <taxon>Cytophagales</taxon>
        <taxon>Reichenbachiellaceae</taxon>
        <taxon>Reichenbachiella</taxon>
    </lineage>
</organism>
<dbReference type="STRING" id="156994.SAMN04488028_103171"/>
<dbReference type="AlphaFoldDB" id="A0A1M6Q4T5"/>
<dbReference type="RefSeq" id="WP_073122155.1">
    <property type="nucleotide sequence ID" value="NZ_FRAA01000003.1"/>
</dbReference>
<dbReference type="Pfam" id="PF07075">
    <property type="entry name" value="NamZ_N"/>
    <property type="match status" value="1"/>
</dbReference>